<dbReference type="GeneID" id="99987735"/>
<organism evidence="1 2">
    <name type="scientific">Roseivirga pacifica</name>
    <dbReference type="NCBI Taxonomy" id="1267423"/>
    <lineage>
        <taxon>Bacteria</taxon>
        <taxon>Pseudomonadati</taxon>
        <taxon>Bacteroidota</taxon>
        <taxon>Cytophagia</taxon>
        <taxon>Cytophagales</taxon>
        <taxon>Roseivirgaceae</taxon>
        <taxon>Roseivirga</taxon>
    </lineage>
</organism>
<proteinExistence type="predicted"/>
<dbReference type="AlphaFoldDB" id="A0A1I0R4U0"/>
<accession>A0A1I0R4U0</accession>
<keyword evidence="2" id="KW-1185">Reference proteome</keyword>
<dbReference type="OrthoDB" id="979616at2"/>
<evidence type="ECO:0000313" key="2">
    <source>
        <dbReference type="Proteomes" id="UP000199437"/>
    </source>
</evidence>
<dbReference type="EMBL" id="FOIR01000003">
    <property type="protein sequence ID" value="SEW35484.1"/>
    <property type="molecule type" value="Genomic_DNA"/>
</dbReference>
<reference evidence="2" key="1">
    <citation type="submission" date="2016-10" db="EMBL/GenBank/DDBJ databases">
        <authorList>
            <person name="Varghese N."/>
            <person name="Submissions S."/>
        </authorList>
    </citation>
    <scope>NUCLEOTIDE SEQUENCE [LARGE SCALE GENOMIC DNA]</scope>
    <source>
        <strain evidence="2">CGMCC 1.12402</strain>
    </source>
</reference>
<gene>
    <name evidence="1" type="ORF">SAMN05216290_3055</name>
</gene>
<sequence length="290" mass="32867">MKKLAESDLQSGDILIFENQDFNLIKLLDELRQDFDEADLAKKTHAAFYLLLYLIPWFDPGSEGGNYRNIYHGAIWADVDLSRGRGELNLASKIVQAGRKGIVTADIPSTLKEDTVKNVYVYRSRFADNVFQEKVNAATQQFLNDTNIPYAYETAWMLAVICSLRYSDGQLHKILVEKLGEEGADLMVIFIRQLINKYAKTHQKHMVACSTLVAMIYENAGYALHVDALKQNPNIEMPADFQLKTDLFSFYKRSKTNELPKIEVTETVITPRQLAESPDVTLVGYLSGVK</sequence>
<name>A0A1I0R4U0_9BACT</name>
<protein>
    <submittedName>
        <fullName evidence="1">Uncharacterized protein</fullName>
    </submittedName>
</protein>
<dbReference type="RefSeq" id="WP_090259490.1">
    <property type="nucleotide sequence ID" value="NZ_FOIR01000003.1"/>
</dbReference>
<dbReference type="Proteomes" id="UP000199437">
    <property type="component" value="Unassembled WGS sequence"/>
</dbReference>
<dbReference type="STRING" id="1267423.SAMN05216290_3055"/>
<evidence type="ECO:0000313" key="1">
    <source>
        <dbReference type="EMBL" id="SEW35484.1"/>
    </source>
</evidence>
<dbReference type="Gene3D" id="3.90.1720.10">
    <property type="entry name" value="endopeptidase domain like (from Nostoc punctiforme)"/>
    <property type="match status" value="1"/>
</dbReference>